<reference evidence="3" key="1">
    <citation type="journal article" date="2019" name="Int. J. Syst. Evol. Microbiol.">
        <title>The Global Catalogue of Microorganisms (GCM) 10K type strain sequencing project: providing services to taxonomists for standard genome sequencing and annotation.</title>
        <authorList>
            <consortium name="The Broad Institute Genomics Platform"/>
            <consortium name="The Broad Institute Genome Sequencing Center for Infectious Disease"/>
            <person name="Wu L."/>
            <person name="Ma J."/>
        </authorList>
    </citation>
    <scope>NUCLEOTIDE SEQUENCE [LARGE SCALE GENOMIC DNA]</scope>
    <source>
        <strain evidence="3">CCUG 50347</strain>
    </source>
</reference>
<dbReference type="Proteomes" id="UP001595909">
    <property type="component" value="Unassembled WGS sequence"/>
</dbReference>
<sequence length="1171" mass="123116">MQNRPGLDAIAYRVGTHRQFLDAMTARLSATDGLPALTTRQPDDPALALLDAAASLADVLTFYQERIANEGYLRTATEDGSIRELGRLVGYAPRPGVAATTFLSYTLDDDVRALLPRGSRVQSVPGPGEQAQTFETVEELDARGEWNTLPVRTTRDRNAAILDDAAKLSTPTGPPPSIALAGTSTGLNPGDPLLADFGETQVLFRVIEVESDAAADRTRVAVLPWTPPGPNGLSPAIVLAAVERFSDLVAAGVDPTRITAKNVLAVLATLRGTATGGATPEALTTVIADEVLPSLRAELAALRAPTGPLRAWLTTMIARMRELTDPVVAAREATSLLQQGGESPGTTTIGAALGGLAKPASVPPSSAQNRPPDLATDLAPTSDALPDLLLSLRPDLASTLYSAWQGVPATPAGTLRCYALRKRASAFGHAARPEVITDDENGKIVEEREWALFRASGGPPELFTVTVALPLTGTLVGGGGIPEGEVPPQDPAQIEITIGEVTADPRSVTPAELLAGVPVAVPAAKETVLVQLLRPPDGPTARLTIEFANRRITVETTLDFGVDPPEVAVTASSLGSDPVDLTYALGFGEGGLEFFGSRASELRFTVAGRHTGAGRTASEEPSVVSLDTTYPTLTPGGWIVLDRPDAVLLRRIRAVREASRSDYGITGKSTFVGIDAPWLDLEDDTFAVIRGTAVYADSELLTLAETPLDPVTEAVCGAEIELDDLYDGLRPGRWLVVSGERTDITGDAGVAVPGVPATELVMLGGVRQEFHQEEPGARTRTTLLLAEELAYCYRRDTITLLGNVVKATQGESTTEMLGSGDGTASHQVFTLVHHPLTFVSAPTDSGVESTLSVRVDGVRWRELPDFIDAGPTARAFVTATGEQTDVVFGDGREGARLPTGSENVAADYRFGMGAAGNVAAGTITVASTRPQGVLEVVNPLRATGGADPEPGAETRRRIPLGVTALDRVVSVDDYRDFAVTFAGIGKAAVAELAQGRSRIVHLTVAGVDDAPLEGSDVVANLRAALIRFGDPDQPFLIEVRQLLALVVAAKVAVLPDRRWDDVQPAIRTALIDCFGFARRDLAQDVTAGEVTAAIQAVPGVDFVDLDKLDTISEATVAALLTDPKAGGLDPGLRKRVFVRPARRVGAEIVPAELALLRPGVPALLSLTEMPP</sequence>
<dbReference type="EMBL" id="JBHSIM010000047">
    <property type="protein sequence ID" value="MFC4835198.1"/>
    <property type="molecule type" value="Genomic_DNA"/>
</dbReference>
<dbReference type="NCBIfam" id="TIGR02243">
    <property type="entry name" value="putative baseplate assembly protein"/>
    <property type="match status" value="1"/>
</dbReference>
<dbReference type="InterPro" id="IPR011749">
    <property type="entry name" value="CHP02243"/>
</dbReference>
<comment type="caution">
    <text evidence="2">The sequence shown here is derived from an EMBL/GenBank/DDBJ whole genome shotgun (WGS) entry which is preliminary data.</text>
</comment>
<accession>A0ABV9RPK9</accession>
<keyword evidence="3" id="KW-1185">Reference proteome</keyword>
<evidence type="ECO:0000313" key="2">
    <source>
        <dbReference type="EMBL" id="MFC4835198.1"/>
    </source>
</evidence>
<proteinExistence type="predicted"/>
<feature type="compositionally biased region" description="Low complexity" evidence="1">
    <location>
        <begin position="345"/>
        <end position="357"/>
    </location>
</feature>
<dbReference type="RefSeq" id="WP_274191670.1">
    <property type="nucleotide sequence ID" value="NZ_BAABHN010000047.1"/>
</dbReference>
<organism evidence="2 3">
    <name type="scientific">Actinomycetospora chibensis</name>
    <dbReference type="NCBI Taxonomy" id="663606"/>
    <lineage>
        <taxon>Bacteria</taxon>
        <taxon>Bacillati</taxon>
        <taxon>Actinomycetota</taxon>
        <taxon>Actinomycetes</taxon>
        <taxon>Pseudonocardiales</taxon>
        <taxon>Pseudonocardiaceae</taxon>
        <taxon>Actinomycetospora</taxon>
    </lineage>
</organism>
<evidence type="ECO:0000256" key="1">
    <source>
        <dbReference type="SAM" id="MobiDB-lite"/>
    </source>
</evidence>
<name>A0ABV9RPK9_9PSEU</name>
<feature type="region of interest" description="Disordered" evidence="1">
    <location>
        <begin position="336"/>
        <end position="380"/>
    </location>
</feature>
<protein>
    <submittedName>
        <fullName evidence="2">Baseplate assembly protein</fullName>
    </submittedName>
</protein>
<gene>
    <name evidence="2" type="ORF">ACFPEL_22510</name>
</gene>
<evidence type="ECO:0000313" key="3">
    <source>
        <dbReference type="Proteomes" id="UP001595909"/>
    </source>
</evidence>